<keyword evidence="2" id="KW-1185">Reference proteome</keyword>
<proteinExistence type="predicted"/>
<accession>A0A0L7LQY4</accession>
<sequence>MHQDTMASALFSMRKSETGIYAVPCIHYRQCTSQSFPVARLLQTTGKTLEKKAPDPYLAHSSSLHTPVPL</sequence>
<dbReference type="Proteomes" id="UP000037510">
    <property type="component" value="Unassembled WGS sequence"/>
</dbReference>
<dbReference type="EMBL" id="JTDY01000299">
    <property type="protein sequence ID" value="KOB77819.1"/>
    <property type="molecule type" value="Genomic_DNA"/>
</dbReference>
<evidence type="ECO:0000313" key="2">
    <source>
        <dbReference type="Proteomes" id="UP000037510"/>
    </source>
</evidence>
<evidence type="ECO:0000313" key="1">
    <source>
        <dbReference type="EMBL" id="KOB77819.1"/>
    </source>
</evidence>
<organism evidence="1 2">
    <name type="scientific">Operophtera brumata</name>
    <name type="common">Winter moth</name>
    <name type="synonym">Phalaena brumata</name>
    <dbReference type="NCBI Taxonomy" id="104452"/>
    <lineage>
        <taxon>Eukaryota</taxon>
        <taxon>Metazoa</taxon>
        <taxon>Ecdysozoa</taxon>
        <taxon>Arthropoda</taxon>
        <taxon>Hexapoda</taxon>
        <taxon>Insecta</taxon>
        <taxon>Pterygota</taxon>
        <taxon>Neoptera</taxon>
        <taxon>Endopterygota</taxon>
        <taxon>Lepidoptera</taxon>
        <taxon>Glossata</taxon>
        <taxon>Ditrysia</taxon>
        <taxon>Geometroidea</taxon>
        <taxon>Geometridae</taxon>
        <taxon>Larentiinae</taxon>
        <taxon>Operophtera</taxon>
    </lineage>
</organism>
<name>A0A0L7LQY4_OPEBR</name>
<gene>
    <name evidence="1" type="ORF">OBRU01_03559</name>
</gene>
<dbReference type="AlphaFoldDB" id="A0A0L7LQY4"/>
<protein>
    <submittedName>
        <fullName evidence="1">Uncharacterized protein</fullName>
    </submittedName>
</protein>
<reference evidence="1 2" key="1">
    <citation type="journal article" date="2015" name="Genome Biol. Evol.">
        <title>The genome of winter moth (Operophtera brumata) provides a genomic perspective on sexual dimorphism and phenology.</title>
        <authorList>
            <person name="Derks M.F."/>
            <person name="Smit S."/>
            <person name="Salis L."/>
            <person name="Schijlen E."/>
            <person name="Bossers A."/>
            <person name="Mateman C."/>
            <person name="Pijl A.S."/>
            <person name="de Ridder D."/>
            <person name="Groenen M.A."/>
            <person name="Visser M.E."/>
            <person name="Megens H.J."/>
        </authorList>
    </citation>
    <scope>NUCLEOTIDE SEQUENCE [LARGE SCALE GENOMIC DNA]</scope>
    <source>
        <strain evidence="1">WM2013NL</strain>
        <tissue evidence="1">Head and thorax</tissue>
    </source>
</reference>
<comment type="caution">
    <text evidence="1">The sequence shown here is derived from an EMBL/GenBank/DDBJ whole genome shotgun (WGS) entry which is preliminary data.</text>
</comment>